<dbReference type="Pfam" id="PF03734">
    <property type="entry name" value="YkuD"/>
    <property type="match status" value="1"/>
</dbReference>
<evidence type="ECO:0000256" key="7">
    <source>
        <dbReference type="PROSITE-ProRule" id="PRU01373"/>
    </source>
</evidence>
<dbReference type="CDD" id="cd16913">
    <property type="entry name" value="YkuD_like"/>
    <property type="match status" value="1"/>
</dbReference>
<dbReference type="InterPro" id="IPR036365">
    <property type="entry name" value="PGBD-like_sf"/>
</dbReference>
<dbReference type="SUPFAM" id="SSF47090">
    <property type="entry name" value="PGBD-like"/>
    <property type="match status" value="1"/>
</dbReference>
<comment type="pathway">
    <text evidence="1 7">Cell wall biogenesis; peptidoglycan biosynthesis.</text>
</comment>
<dbReference type="PANTHER" id="PTHR41533:SF1">
    <property type="entry name" value="L,D-TRANSPEPTIDASE YCBB-RELATED"/>
    <property type="match status" value="1"/>
</dbReference>
<dbReference type="InterPro" id="IPR002477">
    <property type="entry name" value="Peptidoglycan-bd-like"/>
</dbReference>
<evidence type="ECO:0000256" key="3">
    <source>
        <dbReference type="ARBA" id="ARBA00022679"/>
    </source>
</evidence>
<organism evidence="9 10">
    <name type="scientific">Kistimonas scapharcae</name>
    <dbReference type="NCBI Taxonomy" id="1036133"/>
    <lineage>
        <taxon>Bacteria</taxon>
        <taxon>Pseudomonadati</taxon>
        <taxon>Pseudomonadota</taxon>
        <taxon>Gammaproteobacteria</taxon>
        <taxon>Oceanospirillales</taxon>
        <taxon>Endozoicomonadaceae</taxon>
        <taxon>Kistimonas</taxon>
    </lineage>
</organism>
<dbReference type="PANTHER" id="PTHR41533">
    <property type="entry name" value="L,D-TRANSPEPTIDASE HI_1667-RELATED"/>
    <property type="match status" value="1"/>
</dbReference>
<dbReference type="PROSITE" id="PS52029">
    <property type="entry name" value="LD_TPASE"/>
    <property type="match status" value="1"/>
</dbReference>
<evidence type="ECO:0000313" key="9">
    <source>
        <dbReference type="EMBL" id="GAA4652834.1"/>
    </source>
</evidence>
<evidence type="ECO:0000256" key="1">
    <source>
        <dbReference type="ARBA" id="ARBA00004752"/>
    </source>
</evidence>
<evidence type="ECO:0000313" key="10">
    <source>
        <dbReference type="Proteomes" id="UP001500604"/>
    </source>
</evidence>
<gene>
    <name evidence="9" type="ORF">GCM10023116_51180</name>
</gene>
<dbReference type="RefSeq" id="WP_345199495.1">
    <property type="nucleotide sequence ID" value="NZ_BAABFL010000481.1"/>
</dbReference>
<dbReference type="EMBL" id="BAABFL010000481">
    <property type="protein sequence ID" value="GAA4652834.1"/>
    <property type="molecule type" value="Genomic_DNA"/>
</dbReference>
<dbReference type="InterPro" id="IPR005490">
    <property type="entry name" value="LD_TPept_cat_dom"/>
</dbReference>
<dbReference type="Gene3D" id="2.40.440.10">
    <property type="entry name" value="L,D-transpeptidase catalytic domain-like"/>
    <property type="match status" value="1"/>
</dbReference>
<dbReference type="Gene3D" id="1.10.101.10">
    <property type="entry name" value="PGBD-like superfamily/PGBD"/>
    <property type="match status" value="1"/>
</dbReference>
<accession>A0ABP8VBD4</accession>
<dbReference type="SUPFAM" id="SSF141523">
    <property type="entry name" value="L,D-transpeptidase catalytic domain-like"/>
    <property type="match status" value="1"/>
</dbReference>
<feature type="domain" description="L,D-TPase catalytic" evidence="8">
    <location>
        <begin position="226"/>
        <end position="404"/>
    </location>
</feature>
<protein>
    <recommendedName>
        <fullName evidence="8">L,D-TPase catalytic domain-containing protein</fullName>
    </recommendedName>
</protein>
<dbReference type="InterPro" id="IPR052905">
    <property type="entry name" value="LD-transpeptidase_YkuD-like"/>
</dbReference>
<comment type="caution">
    <text evidence="9">The sequence shown here is derived from an EMBL/GenBank/DDBJ whole genome shotgun (WGS) entry which is preliminary data.</text>
</comment>
<feature type="active site" description="Proton donor/acceptor" evidence="7">
    <location>
        <position position="361"/>
    </location>
</feature>
<dbReference type="InterPro" id="IPR038063">
    <property type="entry name" value="Transpep_catalytic_dom"/>
</dbReference>
<keyword evidence="4 7" id="KW-0133">Cell shape</keyword>
<sequence length="455" mass="52979">MHRWFAVVLLLTVTPHLPAEERRLLDWLASLPSHGLSVSDQDWLILSTSPSPAQLQAITTKYARYLDTGQVDRHLYQPGWQIPDVPVLSPEQQRIEINQLYLTQSAIPQYETLREAMARLQYWLKDARRLFPDDLVIYKGDQHIAIPLLNAWLRDLDLAHDLPDDHYSESHLEALTKVQERYNLGPDGRLGPMTRQALVAITHDRIRTLKVNLERLRWLPRALPEQHVWVDIAGYEVIWMNDGREAGRYRAISGMPNRQTPIFQGDIENVIVNPVWKVPHSLAAYDLLRKEKKTPGFLKQEGFRVYESWDDSAPEVPIDRIDFKHQVEREFRYRLEQQPGPKNRLGRYKINLPNKLGIYLHDTHKPELFDEDDRSLSSGCTRVEGIAQLVSQMVTPQGMQAEWRVLAGSSDTEKLVLKQKIPVFFVYFTAWPDENGRVRFRDDIYQLDNALESRF</sequence>
<name>A0ABP8VBD4_9GAMM</name>
<evidence type="ECO:0000259" key="8">
    <source>
        <dbReference type="PROSITE" id="PS52029"/>
    </source>
</evidence>
<keyword evidence="6 7" id="KW-0961">Cell wall biogenesis/degradation</keyword>
<keyword evidence="5 7" id="KW-0573">Peptidoglycan synthesis</keyword>
<evidence type="ECO:0000256" key="6">
    <source>
        <dbReference type="ARBA" id="ARBA00023316"/>
    </source>
</evidence>
<keyword evidence="10" id="KW-1185">Reference proteome</keyword>
<feature type="active site" description="Nucleophile" evidence="7">
    <location>
        <position position="380"/>
    </location>
</feature>
<evidence type="ECO:0000256" key="4">
    <source>
        <dbReference type="ARBA" id="ARBA00022960"/>
    </source>
</evidence>
<evidence type="ECO:0000256" key="2">
    <source>
        <dbReference type="ARBA" id="ARBA00005992"/>
    </source>
</evidence>
<comment type="similarity">
    <text evidence="2">Belongs to the YkuD family.</text>
</comment>
<evidence type="ECO:0000256" key="5">
    <source>
        <dbReference type="ARBA" id="ARBA00022984"/>
    </source>
</evidence>
<dbReference type="InterPro" id="IPR036366">
    <property type="entry name" value="PGBDSf"/>
</dbReference>
<reference evidence="10" key="1">
    <citation type="journal article" date="2019" name="Int. J. Syst. Evol. Microbiol.">
        <title>The Global Catalogue of Microorganisms (GCM) 10K type strain sequencing project: providing services to taxonomists for standard genome sequencing and annotation.</title>
        <authorList>
            <consortium name="The Broad Institute Genomics Platform"/>
            <consortium name="The Broad Institute Genome Sequencing Center for Infectious Disease"/>
            <person name="Wu L."/>
            <person name="Ma J."/>
        </authorList>
    </citation>
    <scope>NUCLEOTIDE SEQUENCE [LARGE SCALE GENOMIC DNA]</scope>
    <source>
        <strain evidence="10">JCM 17805</strain>
    </source>
</reference>
<dbReference type="Pfam" id="PF01471">
    <property type="entry name" value="PG_binding_1"/>
    <property type="match status" value="1"/>
</dbReference>
<proteinExistence type="inferred from homology"/>
<keyword evidence="3" id="KW-0808">Transferase</keyword>
<dbReference type="Proteomes" id="UP001500604">
    <property type="component" value="Unassembled WGS sequence"/>
</dbReference>